<proteinExistence type="predicted"/>
<evidence type="ECO:0000313" key="3">
    <source>
        <dbReference type="Proteomes" id="UP000325218"/>
    </source>
</evidence>
<dbReference type="SUPFAM" id="SSF53335">
    <property type="entry name" value="S-adenosyl-L-methionine-dependent methyltransferases"/>
    <property type="match status" value="1"/>
</dbReference>
<dbReference type="NCBIfam" id="NF037959">
    <property type="entry name" value="MFS_SpdSyn"/>
    <property type="match status" value="1"/>
</dbReference>
<dbReference type="Proteomes" id="UP000325218">
    <property type="component" value="Unassembled WGS sequence"/>
</dbReference>
<keyword evidence="1" id="KW-0620">Polyamine biosynthesis</keyword>
<gene>
    <name evidence="2" type="ORF">FRY98_16155</name>
</gene>
<dbReference type="EMBL" id="VSDO01000003">
    <property type="protein sequence ID" value="TYA12242.1"/>
    <property type="molecule type" value="Genomic_DNA"/>
</dbReference>
<dbReference type="Pfam" id="PF01564">
    <property type="entry name" value="Spermine_synth"/>
    <property type="match status" value="1"/>
</dbReference>
<sequence length="248" mass="28216">MRVLYEDRDEEGGRLVVYETSRYEGERGNFRVLAFSDGAAQGIMDIDRPSRIVFEYPRALLHLMESHIPDFNDAYIIGLGIGTLPARLYDKRVKVAEIDPRVKEVSRRYFGYSPDNVDVGDGRCLLVREPNLAYDFVVLDAFTEKDTPLHLLSQPFFRLCRNKLNERGALLMNLFGRGGGDTLIRAVHTTLRAVFPYTCCFELPQTGAADKRNILLMGAGQPIHFREKEMAGFVAFQPEEGYVIQDRT</sequence>
<dbReference type="PANTHER" id="PTHR43317:SF1">
    <property type="entry name" value="THERMOSPERMINE SYNTHASE ACAULIS5"/>
    <property type="match status" value="1"/>
</dbReference>
<organism evidence="2 3">
    <name type="scientific">Paenibacillus faecis</name>
    <dbReference type="NCBI Taxonomy" id="862114"/>
    <lineage>
        <taxon>Bacteria</taxon>
        <taxon>Bacillati</taxon>
        <taxon>Bacillota</taxon>
        <taxon>Bacilli</taxon>
        <taxon>Bacillales</taxon>
        <taxon>Paenibacillaceae</taxon>
        <taxon>Paenibacillus</taxon>
    </lineage>
</organism>
<dbReference type="PANTHER" id="PTHR43317">
    <property type="entry name" value="THERMOSPERMINE SYNTHASE ACAULIS5"/>
    <property type="match status" value="1"/>
</dbReference>
<dbReference type="AlphaFoldDB" id="A0A5D0CR57"/>
<reference evidence="2 3" key="1">
    <citation type="submission" date="2019-08" db="EMBL/GenBank/DDBJ databases">
        <title>Genome sequencing of Paenibacillus faecis DSM 23593(T).</title>
        <authorList>
            <person name="Kook J.-K."/>
            <person name="Park S.-N."/>
            <person name="Lim Y.K."/>
        </authorList>
    </citation>
    <scope>NUCLEOTIDE SEQUENCE [LARGE SCALE GENOMIC DNA]</scope>
    <source>
        <strain evidence="2 3">DSM 23593</strain>
    </source>
</reference>
<dbReference type="Gene3D" id="3.40.50.150">
    <property type="entry name" value="Vaccinia Virus protein VP39"/>
    <property type="match status" value="1"/>
</dbReference>
<protein>
    <submittedName>
        <fullName evidence="2">Spermidine synthase</fullName>
    </submittedName>
</protein>
<dbReference type="GO" id="GO:0006596">
    <property type="term" value="P:polyamine biosynthetic process"/>
    <property type="evidence" value="ECO:0007669"/>
    <property type="project" value="UniProtKB-KW"/>
</dbReference>
<dbReference type="OrthoDB" id="9761985at2"/>
<keyword evidence="3" id="KW-1185">Reference proteome</keyword>
<dbReference type="RefSeq" id="WP_148453776.1">
    <property type="nucleotide sequence ID" value="NZ_VSDO01000003.1"/>
</dbReference>
<name>A0A5D0CR57_9BACL</name>
<comment type="caution">
    <text evidence="2">The sequence shown here is derived from an EMBL/GenBank/DDBJ whole genome shotgun (WGS) entry which is preliminary data.</text>
</comment>
<evidence type="ECO:0000313" key="2">
    <source>
        <dbReference type="EMBL" id="TYA12242.1"/>
    </source>
</evidence>
<dbReference type="InterPro" id="IPR029063">
    <property type="entry name" value="SAM-dependent_MTases_sf"/>
</dbReference>
<accession>A0A5D0CR57</accession>
<evidence type="ECO:0000256" key="1">
    <source>
        <dbReference type="ARBA" id="ARBA00023115"/>
    </source>
</evidence>